<feature type="signal peptide" evidence="2">
    <location>
        <begin position="1"/>
        <end position="24"/>
    </location>
</feature>
<feature type="region of interest" description="Disordered" evidence="1">
    <location>
        <begin position="24"/>
        <end position="95"/>
    </location>
</feature>
<feature type="compositionally biased region" description="Basic and acidic residues" evidence="1">
    <location>
        <begin position="77"/>
        <end position="95"/>
    </location>
</feature>
<sequence length="95" mass="10859">MFTTFTKTTVLVATALTFGTASFADNTNSSATPQFESHELAQTVGMDRRQDRREDRRYDRNDRRDDRQSCRQGHGVGADKRNCKQAERQARNMNG</sequence>
<keyword evidence="2" id="KW-0732">Signal</keyword>
<reference evidence="4" key="1">
    <citation type="submission" date="2016-11" db="EMBL/GenBank/DDBJ databases">
        <authorList>
            <person name="Varghese N."/>
            <person name="Submissions S."/>
        </authorList>
    </citation>
    <scope>NUCLEOTIDE SEQUENCE [LARGE SCALE GENOMIC DNA]</scope>
    <source>
        <strain evidence="4">DSM 100564</strain>
    </source>
</reference>
<evidence type="ECO:0000313" key="4">
    <source>
        <dbReference type="Proteomes" id="UP000183982"/>
    </source>
</evidence>
<proteinExistence type="predicted"/>
<feature type="compositionally biased region" description="Polar residues" evidence="1">
    <location>
        <begin position="24"/>
        <end position="35"/>
    </location>
</feature>
<gene>
    <name evidence="3" type="ORF">SAMN05444000_13013</name>
</gene>
<keyword evidence="4" id="KW-1185">Reference proteome</keyword>
<dbReference type="RefSeq" id="WP_073256445.1">
    <property type="nucleotide sequence ID" value="NZ_FQZQ01000030.1"/>
</dbReference>
<dbReference type="AlphaFoldDB" id="A0A1M6SK10"/>
<evidence type="ECO:0000256" key="2">
    <source>
        <dbReference type="SAM" id="SignalP"/>
    </source>
</evidence>
<dbReference type="EMBL" id="FQZQ01000030">
    <property type="protein sequence ID" value="SHK44997.1"/>
    <property type="molecule type" value="Genomic_DNA"/>
</dbReference>
<evidence type="ECO:0000256" key="1">
    <source>
        <dbReference type="SAM" id="MobiDB-lite"/>
    </source>
</evidence>
<dbReference type="Proteomes" id="UP000183982">
    <property type="component" value="Unassembled WGS sequence"/>
</dbReference>
<accession>A0A1M6SK10</accession>
<evidence type="ECO:0000313" key="3">
    <source>
        <dbReference type="EMBL" id="SHK44997.1"/>
    </source>
</evidence>
<feature type="chain" id="PRO_5012477803" evidence="2">
    <location>
        <begin position="25"/>
        <end position="95"/>
    </location>
</feature>
<protein>
    <submittedName>
        <fullName evidence="3">Uncharacterized protein</fullName>
    </submittedName>
</protein>
<organism evidence="3 4">
    <name type="scientific">Shimia gijangensis</name>
    <dbReference type="NCBI Taxonomy" id="1470563"/>
    <lineage>
        <taxon>Bacteria</taxon>
        <taxon>Pseudomonadati</taxon>
        <taxon>Pseudomonadota</taxon>
        <taxon>Alphaproteobacteria</taxon>
        <taxon>Rhodobacterales</taxon>
        <taxon>Roseobacteraceae</taxon>
    </lineage>
</organism>
<name>A0A1M6SK10_9RHOB</name>
<feature type="compositionally biased region" description="Basic and acidic residues" evidence="1">
    <location>
        <begin position="46"/>
        <end position="69"/>
    </location>
</feature>